<evidence type="ECO:0000256" key="3">
    <source>
        <dbReference type="ARBA" id="ARBA00023015"/>
    </source>
</evidence>
<dbReference type="InterPro" id="IPR007219">
    <property type="entry name" value="XnlR_reg_dom"/>
</dbReference>
<dbReference type="PANTHER" id="PTHR47338:SF9">
    <property type="entry name" value="ZN(II)2CYS6 TRANSCRIPTION FACTOR (EUROFUNG)"/>
    <property type="match status" value="1"/>
</dbReference>
<evidence type="ECO:0000256" key="6">
    <source>
        <dbReference type="SAM" id="MobiDB-lite"/>
    </source>
</evidence>
<reference evidence="8 9" key="1">
    <citation type="journal article" date="2021" name="Nat. Commun.">
        <title>Genetic determinants of endophytism in the Arabidopsis root mycobiome.</title>
        <authorList>
            <person name="Mesny F."/>
            <person name="Miyauchi S."/>
            <person name="Thiergart T."/>
            <person name="Pickel B."/>
            <person name="Atanasova L."/>
            <person name="Karlsson M."/>
            <person name="Huettel B."/>
            <person name="Barry K.W."/>
            <person name="Haridas S."/>
            <person name="Chen C."/>
            <person name="Bauer D."/>
            <person name="Andreopoulos W."/>
            <person name="Pangilinan J."/>
            <person name="LaButti K."/>
            <person name="Riley R."/>
            <person name="Lipzen A."/>
            <person name="Clum A."/>
            <person name="Drula E."/>
            <person name="Henrissat B."/>
            <person name="Kohler A."/>
            <person name="Grigoriev I.V."/>
            <person name="Martin F.M."/>
            <person name="Hacquard S."/>
        </authorList>
    </citation>
    <scope>NUCLEOTIDE SEQUENCE [LARGE SCALE GENOMIC DNA]</scope>
    <source>
        <strain evidence="8 9">MPI-SDFR-AT-0080</strain>
    </source>
</reference>
<dbReference type="SMART" id="SM00906">
    <property type="entry name" value="Fungal_trans"/>
    <property type="match status" value="1"/>
</dbReference>
<dbReference type="InterPro" id="IPR036864">
    <property type="entry name" value="Zn2-C6_fun-type_DNA-bd_sf"/>
</dbReference>
<sequence>MPLSESSRTSRAKLACDRCRKKKAKCPGEQPVCSVCRRLNQPCAYKTQADNFREYRVTKQNDQHTEDRFRRLEANVERVSWLEAKIDQLLSGSRSSSDESPSNGPMANSEPGRSTAPDKIACNERFVQPERGQQLILSQSGTLQPSPELLQHITKLYFDLYENQPLLPLTREDARENLPDQVIFGMVAVAARYSDHSYFQDEASSPQAFNKKARHFVFNALESCETGLATVQAICLITFADYLDGSVERANLTLGIGVRLAYSMRLLRSRTLEEMSEDEDIVRCCWSLFAMERLFALGSGVSMPLIDENDLPRYPISPDPPPHVTPFLATAGETPVDLGIMACCLQLTATWGKAIKYALRHKSHGNSQLPWTAESEYSQAMSHILQFEAVFPNHHRWQVTRFHQQGPADLKRFRAYWDPWMLMQFLYHSCLALVNHPVFFLGETPTAFSQLPPSFAQSVSSQAQMHSRWITYFASLLQERDFGVVDPFLAYGASVAATIHAFYAASQNQEASQRAKRDLSICIRLVRNISTALPSVQSLVGPTDFLRFFLC</sequence>
<evidence type="ECO:0000256" key="4">
    <source>
        <dbReference type="ARBA" id="ARBA00023163"/>
    </source>
</evidence>
<feature type="domain" description="Zn(2)-C6 fungal-type" evidence="7">
    <location>
        <begin position="15"/>
        <end position="45"/>
    </location>
</feature>
<dbReference type="SUPFAM" id="SSF57701">
    <property type="entry name" value="Zn2/Cys6 DNA-binding domain"/>
    <property type="match status" value="1"/>
</dbReference>
<keyword evidence="2" id="KW-0479">Metal-binding</keyword>
<evidence type="ECO:0000256" key="1">
    <source>
        <dbReference type="ARBA" id="ARBA00004123"/>
    </source>
</evidence>
<dbReference type="Pfam" id="PF04082">
    <property type="entry name" value="Fungal_trans"/>
    <property type="match status" value="1"/>
</dbReference>
<name>A0ABQ8GB92_9PEZI</name>
<dbReference type="EMBL" id="JAGTJR010000012">
    <property type="protein sequence ID" value="KAH7050994.1"/>
    <property type="molecule type" value="Genomic_DNA"/>
</dbReference>
<keyword evidence="3" id="KW-0805">Transcription regulation</keyword>
<evidence type="ECO:0000256" key="5">
    <source>
        <dbReference type="ARBA" id="ARBA00023242"/>
    </source>
</evidence>
<comment type="subcellular location">
    <subcellularLocation>
        <location evidence="1">Nucleus</location>
    </subcellularLocation>
</comment>
<dbReference type="PANTHER" id="PTHR47338">
    <property type="entry name" value="ZN(II)2CYS6 TRANSCRIPTION FACTOR (EUROFUNG)-RELATED"/>
    <property type="match status" value="1"/>
</dbReference>
<evidence type="ECO:0000313" key="9">
    <source>
        <dbReference type="Proteomes" id="UP000774617"/>
    </source>
</evidence>
<evidence type="ECO:0000313" key="8">
    <source>
        <dbReference type="EMBL" id="KAH7050994.1"/>
    </source>
</evidence>
<dbReference type="InterPro" id="IPR050815">
    <property type="entry name" value="TF_fung"/>
</dbReference>
<protein>
    <recommendedName>
        <fullName evidence="7">Zn(2)-C6 fungal-type domain-containing protein</fullName>
    </recommendedName>
</protein>
<dbReference type="CDD" id="cd12148">
    <property type="entry name" value="fungal_TF_MHR"/>
    <property type="match status" value="1"/>
</dbReference>
<feature type="region of interest" description="Disordered" evidence="6">
    <location>
        <begin position="90"/>
        <end position="117"/>
    </location>
</feature>
<organism evidence="8 9">
    <name type="scientific">Macrophomina phaseolina</name>
    <dbReference type="NCBI Taxonomy" id="35725"/>
    <lineage>
        <taxon>Eukaryota</taxon>
        <taxon>Fungi</taxon>
        <taxon>Dikarya</taxon>
        <taxon>Ascomycota</taxon>
        <taxon>Pezizomycotina</taxon>
        <taxon>Dothideomycetes</taxon>
        <taxon>Dothideomycetes incertae sedis</taxon>
        <taxon>Botryosphaeriales</taxon>
        <taxon>Botryosphaeriaceae</taxon>
        <taxon>Macrophomina</taxon>
    </lineage>
</organism>
<proteinExistence type="predicted"/>
<dbReference type="CDD" id="cd00067">
    <property type="entry name" value="GAL4"/>
    <property type="match status" value="1"/>
</dbReference>
<dbReference type="PROSITE" id="PS50048">
    <property type="entry name" value="ZN2_CY6_FUNGAL_2"/>
    <property type="match status" value="1"/>
</dbReference>
<keyword evidence="5" id="KW-0539">Nucleus</keyword>
<dbReference type="PROSITE" id="PS00463">
    <property type="entry name" value="ZN2_CY6_FUNGAL_1"/>
    <property type="match status" value="1"/>
</dbReference>
<dbReference type="Proteomes" id="UP000774617">
    <property type="component" value="Unassembled WGS sequence"/>
</dbReference>
<dbReference type="InterPro" id="IPR001138">
    <property type="entry name" value="Zn2Cys6_DnaBD"/>
</dbReference>
<dbReference type="Pfam" id="PF00172">
    <property type="entry name" value="Zn_clus"/>
    <property type="match status" value="1"/>
</dbReference>
<dbReference type="SMART" id="SM00066">
    <property type="entry name" value="GAL4"/>
    <property type="match status" value="1"/>
</dbReference>
<keyword evidence="9" id="KW-1185">Reference proteome</keyword>
<comment type="caution">
    <text evidence="8">The sequence shown here is derived from an EMBL/GenBank/DDBJ whole genome shotgun (WGS) entry which is preliminary data.</text>
</comment>
<evidence type="ECO:0000256" key="2">
    <source>
        <dbReference type="ARBA" id="ARBA00022723"/>
    </source>
</evidence>
<accession>A0ABQ8GB92</accession>
<dbReference type="Gene3D" id="4.10.240.10">
    <property type="entry name" value="Zn(2)-C6 fungal-type DNA-binding domain"/>
    <property type="match status" value="1"/>
</dbReference>
<feature type="compositionally biased region" description="Low complexity" evidence="6">
    <location>
        <begin position="91"/>
        <end position="102"/>
    </location>
</feature>
<keyword evidence="4" id="KW-0804">Transcription</keyword>
<gene>
    <name evidence="8" type="ORF">B0J12DRAFT_75060</name>
</gene>
<evidence type="ECO:0000259" key="7">
    <source>
        <dbReference type="PROSITE" id="PS50048"/>
    </source>
</evidence>